<protein>
    <submittedName>
        <fullName evidence="1">Uncharacterized protein</fullName>
    </submittedName>
</protein>
<gene>
    <name evidence="1" type="ORF">LR48_Vigan03g175100</name>
</gene>
<reference evidence="2" key="1">
    <citation type="journal article" date="2015" name="Proc. Natl. Acad. Sci. U.S.A.">
        <title>Genome sequencing of adzuki bean (Vigna angularis) provides insight into high starch and low fat accumulation and domestication.</title>
        <authorList>
            <person name="Yang K."/>
            <person name="Tian Z."/>
            <person name="Chen C."/>
            <person name="Luo L."/>
            <person name="Zhao B."/>
            <person name="Wang Z."/>
            <person name="Yu L."/>
            <person name="Li Y."/>
            <person name="Sun Y."/>
            <person name="Li W."/>
            <person name="Chen Y."/>
            <person name="Li Y."/>
            <person name="Zhang Y."/>
            <person name="Ai D."/>
            <person name="Zhao J."/>
            <person name="Shang C."/>
            <person name="Ma Y."/>
            <person name="Wu B."/>
            <person name="Wang M."/>
            <person name="Gao L."/>
            <person name="Sun D."/>
            <person name="Zhang P."/>
            <person name="Guo F."/>
            <person name="Wang W."/>
            <person name="Li Y."/>
            <person name="Wang J."/>
            <person name="Varshney R.K."/>
            <person name="Wang J."/>
            <person name="Ling H.Q."/>
            <person name="Wan P."/>
        </authorList>
    </citation>
    <scope>NUCLEOTIDE SEQUENCE</scope>
    <source>
        <strain evidence="2">cv. Jingnong 6</strain>
    </source>
</reference>
<dbReference type="Proteomes" id="UP000053144">
    <property type="component" value="Chromosome 3"/>
</dbReference>
<accession>A0A0L9U7E5</accession>
<organism evidence="1 2">
    <name type="scientific">Phaseolus angularis</name>
    <name type="common">Azuki bean</name>
    <name type="synonym">Vigna angularis</name>
    <dbReference type="NCBI Taxonomy" id="3914"/>
    <lineage>
        <taxon>Eukaryota</taxon>
        <taxon>Viridiplantae</taxon>
        <taxon>Streptophyta</taxon>
        <taxon>Embryophyta</taxon>
        <taxon>Tracheophyta</taxon>
        <taxon>Spermatophyta</taxon>
        <taxon>Magnoliopsida</taxon>
        <taxon>eudicotyledons</taxon>
        <taxon>Gunneridae</taxon>
        <taxon>Pentapetalae</taxon>
        <taxon>rosids</taxon>
        <taxon>fabids</taxon>
        <taxon>Fabales</taxon>
        <taxon>Fabaceae</taxon>
        <taxon>Papilionoideae</taxon>
        <taxon>50 kb inversion clade</taxon>
        <taxon>NPAAA clade</taxon>
        <taxon>indigoferoid/millettioid clade</taxon>
        <taxon>Phaseoleae</taxon>
        <taxon>Vigna</taxon>
    </lineage>
</organism>
<sequence>MKGVCGCVLYPQPKTYGFLVTKKPNNWFDLSDEEEGKAWKEVTILSRRGLANWIKGLQHGEDLSEATKVLDLVGDDVVCHDAYVKTVKEGDDR</sequence>
<dbReference type="EMBL" id="CM003373">
    <property type="protein sequence ID" value="KOM38369.1"/>
    <property type="molecule type" value="Genomic_DNA"/>
</dbReference>
<name>A0A0L9U7E5_PHAAN</name>
<evidence type="ECO:0000313" key="1">
    <source>
        <dbReference type="EMBL" id="KOM38369.1"/>
    </source>
</evidence>
<proteinExistence type="predicted"/>
<dbReference type="Gramene" id="KOM38369">
    <property type="protein sequence ID" value="KOM38369"/>
    <property type="gene ID" value="LR48_Vigan03g175100"/>
</dbReference>
<evidence type="ECO:0000313" key="2">
    <source>
        <dbReference type="Proteomes" id="UP000053144"/>
    </source>
</evidence>
<dbReference type="AlphaFoldDB" id="A0A0L9U7E5"/>